<organism evidence="1 2">
    <name type="scientific">Undibacterium aquatile</name>
    <dbReference type="NCBI Taxonomy" id="1537398"/>
    <lineage>
        <taxon>Bacteria</taxon>
        <taxon>Pseudomonadati</taxon>
        <taxon>Pseudomonadota</taxon>
        <taxon>Betaproteobacteria</taxon>
        <taxon>Burkholderiales</taxon>
        <taxon>Oxalobacteraceae</taxon>
        <taxon>Undibacterium</taxon>
    </lineage>
</organism>
<evidence type="ECO:0000313" key="1">
    <source>
        <dbReference type="EMBL" id="MBC3813234.1"/>
    </source>
</evidence>
<proteinExistence type="predicted"/>
<comment type="caution">
    <text evidence="1">The sequence shown here is derived from an EMBL/GenBank/DDBJ whole genome shotgun (WGS) entry which is preliminary data.</text>
</comment>
<evidence type="ECO:0000313" key="2">
    <source>
        <dbReference type="Proteomes" id="UP000637632"/>
    </source>
</evidence>
<reference evidence="1 2" key="1">
    <citation type="submission" date="2020-08" db="EMBL/GenBank/DDBJ databases">
        <title>Novel species isolated from subtropical streams in China.</title>
        <authorList>
            <person name="Lu H."/>
        </authorList>
    </citation>
    <scope>NUCLEOTIDE SEQUENCE [LARGE SCALE GENOMIC DNA]</scope>
    <source>
        <strain evidence="1 2">CCTCC AB 2015119</strain>
    </source>
</reference>
<protein>
    <submittedName>
        <fullName evidence="1">Uncharacterized protein</fullName>
    </submittedName>
</protein>
<dbReference type="Proteomes" id="UP000637632">
    <property type="component" value="Unassembled WGS sequence"/>
</dbReference>
<dbReference type="RefSeq" id="WP_190481320.1">
    <property type="nucleotide sequence ID" value="NZ_JACOFT010000009.1"/>
</dbReference>
<dbReference type="EMBL" id="JACOFT010000009">
    <property type="protein sequence ID" value="MBC3813234.1"/>
    <property type="molecule type" value="Genomic_DNA"/>
</dbReference>
<accession>A0ABR6XJZ7</accession>
<keyword evidence="2" id="KW-1185">Reference proteome</keyword>
<name>A0ABR6XJZ7_9BURK</name>
<gene>
    <name evidence="1" type="ORF">H8K26_17475</name>
</gene>
<sequence length="85" mass="9956">MSKPNDYAEKIVRDFMRDITDHIFCNIQNNEALMREYQTLIHQNSLVEVNTAIGKKVKEIFDLENAGESDTPKSWLIKSFTQHKK</sequence>